<proteinExistence type="predicted"/>
<dbReference type="Proteomes" id="UP000185490">
    <property type="component" value="Chromosome"/>
</dbReference>
<dbReference type="SUPFAM" id="SSF55174">
    <property type="entry name" value="Alpha-L RNA-binding motif"/>
    <property type="match status" value="1"/>
</dbReference>
<dbReference type="InterPro" id="IPR025490">
    <property type="entry name" value="RqcP"/>
</dbReference>
<feature type="domain" description="RNA-binding S4" evidence="6">
    <location>
        <begin position="1"/>
        <end position="62"/>
    </location>
</feature>
<reference evidence="7 8" key="1">
    <citation type="submission" date="2014-02" db="EMBL/GenBank/DDBJ databases">
        <title>Diversity of Thermotogales isolates from hydrothermal vents.</title>
        <authorList>
            <person name="Haverkamp T.H.A."/>
            <person name="Lossouarn J."/>
            <person name="Geslin C."/>
            <person name="Nesbo C.L."/>
        </authorList>
    </citation>
    <scope>NUCLEOTIDE SEQUENCE [LARGE SCALE GENOMIC DNA]</scope>
    <source>
        <strain evidence="7 8">431</strain>
    </source>
</reference>
<evidence type="ECO:0000256" key="2">
    <source>
        <dbReference type="ARBA" id="ARBA00022730"/>
    </source>
</evidence>
<dbReference type="InterPro" id="IPR002942">
    <property type="entry name" value="S4_RNA-bd"/>
</dbReference>
<keyword evidence="3 5" id="KW-0694">RNA-binding</keyword>
<evidence type="ECO:0000259" key="6">
    <source>
        <dbReference type="SMART" id="SM00363"/>
    </source>
</evidence>
<keyword evidence="1" id="KW-0820">tRNA-binding</keyword>
<dbReference type="CDD" id="cd00165">
    <property type="entry name" value="S4"/>
    <property type="match status" value="1"/>
</dbReference>
<evidence type="ECO:0000256" key="5">
    <source>
        <dbReference type="PROSITE-ProRule" id="PRU00182"/>
    </source>
</evidence>
<protein>
    <submittedName>
        <fullName evidence="7">tRNA synthetase RNA-binding protein</fullName>
    </submittedName>
</protein>
<dbReference type="Pfam" id="PF01479">
    <property type="entry name" value="S4"/>
    <property type="match status" value="1"/>
</dbReference>
<evidence type="ECO:0000256" key="3">
    <source>
        <dbReference type="ARBA" id="ARBA00022884"/>
    </source>
</evidence>
<sequence length="77" mass="9091">MRLDKFLKESRIIKRRTIAQQIAKNGKVFRNGYVLKPSSEVKMGDILDIFLKNRHIKVKVLSDKEYELIEEEKGEDL</sequence>
<gene>
    <name evidence="7" type="ORF">BW47_07310</name>
</gene>
<keyword evidence="4" id="KW-0648">Protein biosynthesis</keyword>
<keyword evidence="7" id="KW-0030">Aminoacyl-tRNA synthetase</keyword>
<evidence type="ECO:0000256" key="1">
    <source>
        <dbReference type="ARBA" id="ARBA00022555"/>
    </source>
</evidence>
<dbReference type="PIRSF" id="PIRSF038881">
    <property type="entry name" value="RNAbp_HP1423"/>
    <property type="match status" value="1"/>
</dbReference>
<organism evidence="7 8">
    <name type="scientific">Thermosipho melanesiensis</name>
    <dbReference type="NCBI Taxonomy" id="46541"/>
    <lineage>
        <taxon>Bacteria</taxon>
        <taxon>Thermotogati</taxon>
        <taxon>Thermotogota</taxon>
        <taxon>Thermotogae</taxon>
        <taxon>Thermotogales</taxon>
        <taxon>Fervidobacteriaceae</taxon>
        <taxon>Thermosipho</taxon>
    </lineage>
</organism>
<evidence type="ECO:0000313" key="8">
    <source>
        <dbReference type="Proteomes" id="UP000185490"/>
    </source>
</evidence>
<evidence type="ECO:0000256" key="4">
    <source>
        <dbReference type="ARBA" id="ARBA00022917"/>
    </source>
</evidence>
<dbReference type="InterPro" id="IPR036986">
    <property type="entry name" value="S4_RNA-bd_sf"/>
</dbReference>
<keyword evidence="2" id="KW-0699">rRNA-binding</keyword>
<dbReference type="RefSeq" id="WP_012057586.1">
    <property type="nucleotide sequence ID" value="NZ_CP007389.1"/>
</dbReference>
<accession>A0ABM6GG52</accession>
<dbReference type="SMART" id="SM00363">
    <property type="entry name" value="S4"/>
    <property type="match status" value="1"/>
</dbReference>
<dbReference type="EMBL" id="CP007389">
    <property type="protein sequence ID" value="APT74311.1"/>
    <property type="molecule type" value="Genomic_DNA"/>
</dbReference>
<dbReference type="Gene3D" id="3.10.290.10">
    <property type="entry name" value="RNA-binding S4 domain"/>
    <property type="match status" value="1"/>
</dbReference>
<dbReference type="GO" id="GO:0004812">
    <property type="term" value="F:aminoacyl-tRNA ligase activity"/>
    <property type="evidence" value="ECO:0007669"/>
    <property type="project" value="UniProtKB-KW"/>
</dbReference>
<keyword evidence="7" id="KW-0436">Ligase</keyword>
<dbReference type="PROSITE" id="PS50889">
    <property type="entry name" value="S4"/>
    <property type="match status" value="1"/>
</dbReference>
<name>A0ABM6GG52_9BACT</name>
<keyword evidence="8" id="KW-1185">Reference proteome</keyword>
<evidence type="ECO:0000313" key="7">
    <source>
        <dbReference type="EMBL" id="APT74311.1"/>
    </source>
</evidence>